<protein>
    <submittedName>
        <fullName evidence="3">Uncharacterized protein</fullName>
    </submittedName>
</protein>
<organism evidence="4">
    <name type="scientific">Caenorhabditis brenneri</name>
    <name type="common">Nematode worm</name>
    <dbReference type="NCBI Taxonomy" id="135651"/>
    <lineage>
        <taxon>Eukaryota</taxon>
        <taxon>Metazoa</taxon>
        <taxon>Ecdysozoa</taxon>
        <taxon>Nematoda</taxon>
        <taxon>Chromadorea</taxon>
        <taxon>Rhabditida</taxon>
        <taxon>Rhabditina</taxon>
        <taxon>Rhabditomorpha</taxon>
        <taxon>Rhabditoidea</taxon>
        <taxon>Rhabditidae</taxon>
        <taxon>Peloderinae</taxon>
        <taxon>Caenorhabditis</taxon>
    </lineage>
</organism>
<keyword evidence="1" id="KW-0812">Transmembrane</keyword>
<sequence length="200" mass="22409">MSKRLILLLVLCVHLTTSAAILAKRKTAEQKEEAVKEYNEMRVSEAKIKEIGNMHELKYDYELEKVANSMTGNCEFKNGDYVLVPAVKLRQFLEQTKARVITVDRDVARVLYHPLQTKVACVELAAPCPARYVDEEGFCLFGPRDEALRSDTKKGPLGSHCDHGLADNGLCKAALKSATTRLNSLIFTVFAVVVMIFFKK</sequence>
<dbReference type="InParanoid" id="G0N2H6"/>
<feature type="transmembrane region" description="Helical" evidence="1">
    <location>
        <begin position="182"/>
        <end position="198"/>
    </location>
</feature>
<feature type="chain" id="PRO_5003404362" evidence="2">
    <location>
        <begin position="19"/>
        <end position="200"/>
    </location>
</feature>
<dbReference type="EMBL" id="GL379830">
    <property type="protein sequence ID" value="EGT50862.1"/>
    <property type="molecule type" value="Genomic_DNA"/>
</dbReference>
<keyword evidence="1" id="KW-0472">Membrane</keyword>
<evidence type="ECO:0000256" key="1">
    <source>
        <dbReference type="SAM" id="Phobius"/>
    </source>
</evidence>
<keyword evidence="4" id="KW-1185">Reference proteome</keyword>
<accession>G0N2H6</accession>
<dbReference type="HOGENOM" id="CLU_086463_2_1_1"/>
<name>G0N2H6_CAEBE</name>
<reference evidence="4" key="1">
    <citation type="submission" date="2011-07" db="EMBL/GenBank/DDBJ databases">
        <authorList>
            <consortium name="Caenorhabditis brenneri Sequencing and Analysis Consortium"/>
            <person name="Wilson R.K."/>
        </authorList>
    </citation>
    <scope>NUCLEOTIDE SEQUENCE [LARGE SCALE GENOMIC DNA]</scope>
    <source>
        <strain evidence="4">PB2801</strain>
    </source>
</reference>
<evidence type="ECO:0000313" key="3">
    <source>
        <dbReference type="EMBL" id="EGT50862.1"/>
    </source>
</evidence>
<evidence type="ECO:0000313" key="4">
    <source>
        <dbReference type="Proteomes" id="UP000008068"/>
    </source>
</evidence>
<dbReference type="InterPro" id="IPR035940">
    <property type="entry name" value="CAP_sf"/>
</dbReference>
<keyword evidence="1" id="KW-1133">Transmembrane helix</keyword>
<dbReference type="AlphaFoldDB" id="G0N2H6"/>
<dbReference type="eggNOG" id="ENOG502TK5P">
    <property type="taxonomic scope" value="Eukaryota"/>
</dbReference>
<dbReference type="SUPFAM" id="SSF55797">
    <property type="entry name" value="PR-1-like"/>
    <property type="match status" value="1"/>
</dbReference>
<feature type="signal peptide" evidence="2">
    <location>
        <begin position="1"/>
        <end position="18"/>
    </location>
</feature>
<dbReference type="Gene3D" id="3.40.33.10">
    <property type="entry name" value="CAP"/>
    <property type="match status" value="1"/>
</dbReference>
<proteinExistence type="predicted"/>
<evidence type="ECO:0000256" key="2">
    <source>
        <dbReference type="SAM" id="SignalP"/>
    </source>
</evidence>
<gene>
    <name evidence="3" type="ORF">CAEBREN_15410</name>
</gene>
<dbReference type="OMA" id="AKSMANC"/>
<dbReference type="Proteomes" id="UP000008068">
    <property type="component" value="Unassembled WGS sequence"/>
</dbReference>
<keyword evidence="2" id="KW-0732">Signal</keyword>